<organism evidence="2 3">
    <name type="scientific">Paramecium sonneborni</name>
    <dbReference type="NCBI Taxonomy" id="65129"/>
    <lineage>
        <taxon>Eukaryota</taxon>
        <taxon>Sar</taxon>
        <taxon>Alveolata</taxon>
        <taxon>Ciliophora</taxon>
        <taxon>Intramacronucleata</taxon>
        <taxon>Oligohymenophorea</taxon>
        <taxon>Peniculida</taxon>
        <taxon>Parameciidae</taxon>
        <taxon>Paramecium</taxon>
    </lineage>
</organism>
<evidence type="ECO:0000313" key="2">
    <source>
        <dbReference type="EMBL" id="CAD8101189.1"/>
    </source>
</evidence>
<sequence>MSYSHNSLTPQELGQIVSKIEIVKQPLGLCIDYPKFDYPIIKQLLKYLSDPFAHHYAVILNTKEDGQYILHQTSKGFFSSKITNEEINQKCFQVAETFQSSQFKKQFTVKELQNQEPEEYSVFNNSCIHYVNRVKQHLNKYLQKRKDITKNFEQTNLVELIKCLTQDLYKSTQGEGELSFTKFILKQFQDPEFYYKIIRQFIGSFEHQNNWQKLGNCVIIAIFILLKFYCNQYISAAATFINIGFIWIQKDSTVWKKIYDTFCLILKLFLELMIPGTLLLSAFYLCLELIEELKIQEKFSESIKYFTLGGSCIGGIVGGVIQPELTPQISEMKKKMVEDGLKCCTIAVGYLSDGDPLVMQAGQCTVDLCKNSGYEDIKELGAKVINTTNTINVNSILQIPLLQKFSNFLSKNRRVVGGVVAGALIAAKIVLLVNKYFIQD</sequence>
<evidence type="ECO:0000313" key="3">
    <source>
        <dbReference type="Proteomes" id="UP000692954"/>
    </source>
</evidence>
<feature type="transmembrane region" description="Helical" evidence="1">
    <location>
        <begin position="415"/>
        <end position="438"/>
    </location>
</feature>
<dbReference type="AlphaFoldDB" id="A0A8S1PDX7"/>
<comment type="caution">
    <text evidence="2">The sequence shown here is derived from an EMBL/GenBank/DDBJ whole genome shotgun (WGS) entry which is preliminary data.</text>
</comment>
<protein>
    <submittedName>
        <fullName evidence="2">Uncharacterized protein</fullName>
    </submittedName>
</protein>
<feature type="transmembrane region" description="Helical" evidence="1">
    <location>
        <begin position="305"/>
        <end position="325"/>
    </location>
</feature>
<keyword evidence="3" id="KW-1185">Reference proteome</keyword>
<feature type="transmembrane region" description="Helical" evidence="1">
    <location>
        <begin position="218"/>
        <end position="243"/>
    </location>
</feature>
<gene>
    <name evidence="2" type="ORF">PSON_ATCC_30995.1.T0750140</name>
</gene>
<name>A0A8S1PDX7_9CILI</name>
<dbReference type="OrthoDB" id="313124at2759"/>
<dbReference type="EMBL" id="CAJJDN010000075">
    <property type="protein sequence ID" value="CAD8101189.1"/>
    <property type="molecule type" value="Genomic_DNA"/>
</dbReference>
<evidence type="ECO:0000256" key="1">
    <source>
        <dbReference type="SAM" id="Phobius"/>
    </source>
</evidence>
<keyword evidence="1" id="KW-0472">Membrane</keyword>
<proteinExistence type="predicted"/>
<keyword evidence="1" id="KW-0812">Transmembrane</keyword>
<keyword evidence="1" id="KW-1133">Transmembrane helix</keyword>
<reference evidence="2" key="1">
    <citation type="submission" date="2021-01" db="EMBL/GenBank/DDBJ databases">
        <authorList>
            <consortium name="Genoscope - CEA"/>
            <person name="William W."/>
        </authorList>
    </citation>
    <scope>NUCLEOTIDE SEQUENCE</scope>
</reference>
<accession>A0A8S1PDX7</accession>
<feature type="transmembrane region" description="Helical" evidence="1">
    <location>
        <begin position="264"/>
        <end position="285"/>
    </location>
</feature>
<dbReference type="Proteomes" id="UP000692954">
    <property type="component" value="Unassembled WGS sequence"/>
</dbReference>